<reference evidence="3 4" key="1">
    <citation type="submission" date="2014-06" db="EMBL/GenBank/DDBJ databases">
        <title>Draft genome sequence of Bacillus manliponensis JCM 15802 (MCCC 1A00708).</title>
        <authorList>
            <person name="Lai Q."/>
            <person name="Liu Y."/>
            <person name="Shao Z."/>
        </authorList>
    </citation>
    <scope>NUCLEOTIDE SEQUENCE [LARGE SCALE GENOMIC DNA]</scope>
    <source>
        <strain evidence="3 4">JCM 15802</strain>
    </source>
</reference>
<accession>A0A073K120</accession>
<feature type="transmembrane region" description="Helical" evidence="1">
    <location>
        <begin position="88"/>
        <end position="112"/>
    </location>
</feature>
<feature type="transmembrane region" description="Helical" evidence="1">
    <location>
        <begin position="243"/>
        <end position="264"/>
    </location>
</feature>
<dbReference type="GO" id="GO:0004175">
    <property type="term" value="F:endopeptidase activity"/>
    <property type="evidence" value="ECO:0007669"/>
    <property type="project" value="UniProtKB-ARBA"/>
</dbReference>
<gene>
    <name evidence="3" type="ORF">BAMA_17615</name>
</gene>
<dbReference type="AlphaFoldDB" id="A0A073K120"/>
<dbReference type="Pfam" id="PF02517">
    <property type="entry name" value="Rce1-like"/>
    <property type="match status" value="1"/>
</dbReference>
<dbReference type="OrthoDB" id="8754470at2"/>
<feature type="transmembrane region" description="Helical" evidence="1">
    <location>
        <begin position="12"/>
        <end position="43"/>
    </location>
</feature>
<name>A0A073K120_9BACI</name>
<dbReference type="EMBL" id="JOTN01000004">
    <property type="protein sequence ID" value="KEK20256.1"/>
    <property type="molecule type" value="Genomic_DNA"/>
</dbReference>
<dbReference type="RefSeq" id="WP_034637623.1">
    <property type="nucleotide sequence ID" value="NZ_CBCSJC010000003.1"/>
</dbReference>
<dbReference type="InterPro" id="IPR003675">
    <property type="entry name" value="Rce1/LyrA-like_dom"/>
</dbReference>
<feature type="transmembrane region" description="Helical" evidence="1">
    <location>
        <begin position="218"/>
        <end position="236"/>
    </location>
</feature>
<keyword evidence="1" id="KW-0812">Transmembrane</keyword>
<dbReference type="GO" id="GO:0080120">
    <property type="term" value="P:CAAX-box protein maturation"/>
    <property type="evidence" value="ECO:0007669"/>
    <property type="project" value="UniProtKB-ARBA"/>
</dbReference>
<feature type="transmembrane region" description="Helical" evidence="1">
    <location>
        <begin position="50"/>
        <end position="68"/>
    </location>
</feature>
<evidence type="ECO:0000256" key="1">
    <source>
        <dbReference type="SAM" id="Phobius"/>
    </source>
</evidence>
<organism evidence="3 4">
    <name type="scientific">Bacillus manliponensis</name>
    <dbReference type="NCBI Taxonomy" id="574376"/>
    <lineage>
        <taxon>Bacteria</taxon>
        <taxon>Bacillati</taxon>
        <taxon>Bacillota</taxon>
        <taxon>Bacilli</taxon>
        <taxon>Bacillales</taxon>
        <taxon>Bacillaceae</taxon>
        <taxon>Bacillus</taxon>
        <taxon>Bacillus cereus group</taxon>
    </lineage>
</organism>
<keyword evidence="4" id="KW-1185">Reference proteome</keyword>
<protein>
    <submittedName>
        <fullName evidence="3">Abortive infection protein</fullName>
    </submittedName>
</protein>
<feature type="transmembrane region" description="Helical" evidence="1">
    <location>
        <begin position="165"/>
        <end position="184"/>
    </location>
</feature>
<comment type="caution">
    <text evidence="3">The sequence shown here is derived from an EMBL/GenBank/DDBJ whole genome shotgun (WGS) entry which is preliminary data.</text>
</comment>
<sequence>MDNTLTRNIASLFLFVTLIILIQLSNYLFILIWVAVAIFLFVIFDKSMKLFVVTNVLFGIGFFVYLYVSSNWIIQIQLEELRLFFNRASLVFILIPLFIFSFAFKLPCITYWKKPKWNEFIYFPFIWSGFHRISVKAFLLIALVVNIVIFMPFIIRNTPSFFEEIWLLAIIFSITNAVFEELIWRGSLLSRFSEQLGEKWAVVITSLGFGLQHYSLGFPWGMCIAFAIGGIFYGAITVQSRSIVPAIIWHTALNILMAFSGLILK</sequence>
<evidence type="ECO:0000313" key="3">
    <source>
        <dbReference type="EMBL" id="KEK20256.1"/>
    </source>
</evidence>
<dbReference type="eggNOG" id="COG1266">
    <property type="taxonomic scope" value="Bacteria"/>
</dbReference>
<evidence type="ECO:0000259" key="2">
    <source>
        <dbReference type="Pfam" id="PF02517"/>
    </source>
</evidence>
<proteinExistence type="predicted"/>
<dbReference type="Proteomes" id="UP000027822">
    <property type="component" value="Unassembled WGS sequence"/>
</dbReference>
<feature type="transmembrane region" description="Helical" evidence="1">
    <location>
        <begin position="133"/>
        <end position="153"/>
    </location>
</feature>
<evidence type="ECO:0000313" key="4">
    <source>
        <dbReference type="Proteomes" id="UP000027822"/>
    </source>
</evidence>
<keyword evidence="1" id="KW-0472">Membrane</keyword>
<dbReference type="STRING" id="574376.BAMA_17615"/>
<feature type="domain" description="CAAX prenyl protease 2/Lysostaphin resistance protein A-like" evidence="2">
    <location>
        <begin position="165"/>
        <end position="255"/>
    </location>
</feature>
<keyword evidence="1" id="KW-1133">Transmembrane helix</keyword>